<gene>
    <name evidence="8" type="ORF">EHS13_01365</name>
</gene>
<name>A0A6B8RAR8_9BACL</name>
<keyword evidence="5" id="KW-0456">Lyase</keyword>
<comment type="similarity">
    <text evidence="2">Belongs to the Orn/Lys/Arg decarboxylase class-I family.</text>
</comment>
<dbReference type="Pfam" id="PF01276">
    <property type="entry name" value="OKR_DC_1"/>
    <property type="match status" value="1"/>
</dbReference>
<dbReference type="GO" id="GO:0016831">
    <property type="term" value="F:carboxy-lyase activity"/>
    <property type="evidence" value="ECO:0007669"/>
    <property type="project" value="UniProtKB-KW"/>
</dbReference>
<dbReference type="Gene3D" id="3.40.640.10">
    <property type="entry name" value="Type I PLP-dependent aspartate aminotransferase-like (Major domain)"/>
    <property type="match status" value="1"/>
</dbReference>
<evidence type="ECO:0000256" key="3">
    <source>
        <dbReference type="ARBA" id="ARBA00022793"/>
    </source>
</evidence>
<dbReference type="PANTHER" id="PTHR43277:SF3">
    <property type="entry name" value="DECARBOXYLASE, PUTATIVE-RELATED"/>
    <property type="match status" value="1"/>
</dbReference>
<evidence type="ECO:0000259" key="7">
    <source>
        <dbReference type="Pfam" id="PF03711"/>
    </source>
</evidence>
<dbReference type="GO" id="GO:0008483">
    <property type="term" value="F:transaminase activity"/>
    <property type="evidence" value="ECO:0007669"/>
    <property type="project" value="UniProtKB-KW"/>
</dbReference>
<dbReference type="PANTHER" id="PTHR43277">
    <property type="entry name" value="ARGININE DECARBOXYLASE"/>
    <property type="match status" value="1"/>
</dbReference>
<keyword evidence="3" id="KW-0210">Decarboxylase</keyword>
<dbReference type="InterPro" id="IPR015421">
    <property type="entry name" value="PyrdxlP-dep_Trfase_major"/>
</dbReference>
<feature type="domain" description="Orn/Lys/Arg decarboxylases family 1 pyridoxal-P attachment site" evidence="6">
    <location>
        <begin position="12"/>
        <end position="312"/>
    </location>
</feature>
<proteinExistence type="inferred from homology"/>
<dbReference type="InterPro" id="IPR000310">
    <property type="entry name" value="Orn/Lys/Arg_deCO2ase_major_dom"/>
</dbReference>
<keyword evidence="8" id="KW-0808">Transferase</keyword>
<dbReference type="RefSeq" id="WP_155698632.1">
    <property type="nucleotide sequence ID" value="NZ_CP034235.1"/>
</dbReference>
<evidence type="ECO:0000256" key="4">
    <source>
        <dbReference type="ARBA" id="ARBA00022898"/>
    </source>
</evidence>
<keyword evidence="9" id="KW-1185">Reference proteome</keyword>
<keyword evidence="8" id="KW-0032">Aminotransferase</keyword>
<dbReference type="SUPFAM" id="SSF55904">
    <property type="entry name" value="Ornithine decarboxylase C-terminal domain"/>
    <property type="match status" value="1"/>
</dbReference>
<evidence type="ECO:0000259" key="6">
    <source>
        <dbReference type="Pfam" id="PF01276"/>
    </source>
</evidence>
<keyword evidence="4" id="KW-0663">Pyridoxal phosphate</keyword>
<dbReference type="KEGG" id="ppsc:EHS13_01365"/>
<dbReference type="OrthoDB" id="9815233at2"/>
<dbReference type="AlphaFoldDB" id="A0A6B8RAR8"/>
<evidence type="ECO:0000313" key="9">
    <source>
        <dbReference type="Proteomes" id="UP000426246"/>
    </source>
</evidence>
<reference evidence="9" key="1">
    <citation type="submission" date="2018-11" db="EMBL/GenBank/DDBJ databases">
        <title>Complete genome sequence of Paenibacillus sp. ML311-T8.</title>
        <authorList>
            <person name="Nam Y.-D."/>
            <person name="Kang J."/>
            <person name="Chung W.-H."/>
            <person name="Park Y.S."/>
        </authorList>
    </citation>
    <scope>NUCLEOTIDE SEQUENCE [LARGE SCALE GENOMIC DNA]</scope>
    <source>
        <strain evidence="9">ML311-T8</strain>
    </source>
</reference>
<dbReference type="Pfam" id="PF03711">
    <property type="entry name" value="OKR_DC_1_C"/>
    <property type="match status" value="1"/>
</dbReference>
<dbReference type="InterPro" id="IPR036633">
    <property type="entry name" value="Prn/Lys/Arg_de-COase_C_sf"/>
</dbReference>
<evidence type="ECO:0000313" key="8">
    <source>
        <dbReference type="EMBL" id="QGQ93659.1"/>
    </source>
</evidence>
<sequence length="496" mass="54758">MLRGKLNQNKAPLYEKMHAHRFQRRASFHVPGHKNGNGLDPEGIDSFSAIMSIDYTELPSLDDLHHPTGVILEAEQLAADCFGAEKSFFLVNGSTVGNLAMILAACARDEILIVQRNVHKSIIHGLMLAGAKAVFLPPRWDTASQLATGVNLEDILTAMNQYPNAKGVLLSNPNYYGMGIHLSEIADTVHSRGIPLLVDEAHGAHFGFHPLLPQSALASGADIVVQSTHKMLTAMTMGAMLHIQGNRVDSELIQQRLGMLQSSSPSYPIMASLDLCRRWIYQQGEHKLAQSLQIVKHLREQIQSKLPAIAILERAANNLAYETLDPFKLTISDRTGTWSGYQLRDKLEQEGCDAEMADARHVLLHFSLASDERDAERLFKALSDIFSVLNIKKQDFSLEIANNNNVQLFTQISAPIPMNLQQQKNSLKVKAVPLEMAIGSISAEMVIPYPPGIPLLYVGEEVTENAVSQIKWIAKQGAAFQGSKEPQLDHITVFIE</sequence>
<evidence type="ECO:0000256" key="5">
    <source>
        <dbReference type="ARBA" id="ARBA00023239"/>
    </source>
</evidence>
<dbReference type="SUPFAM" id="SSF53383">
    <property type="entry name" value="PLP-dependent transferases"/>
    <property type="match status" value="1"/>
</dbReference>
<evidence type="ECO:0000256" key="1">
    <source>
        <dbReference type="ARBA" id="ARBA00001933"/>
    </source>
</evidence>
<dbReference type="EMBL" id="CP034235">
    <property type="protein sequence ID" value="QGQ93659.1"/>
    <property type="molecule type" value="Genomic_DNA"/>
</dbReference>
<dbReference type="Gene3D" id="3.90.105.10">
    <property type="entry name" value="Molybdopterin biosynthesis moea protein, domain 2"/>
    <property type="match status" value="1"/>
</dbReference>
<accession>A0A6B8RAR8</accession>
<evidence type="ECO:0000256" key="2">
    <source>
        <dbReference type="ARBA" id="ARBA00010671"/>
    </source>
</evidence>
<protein>
    <submittedName>
        <fullName evidence="8">Aminotransferase class I/II-fold pyridoxal phosphate-dependent enzyme</fullName>
    </submittedName>
</protein>
<dbReference type="CDD" id="cd00615">
    <property type="entry name" value="Orn_deC_like"/>
    <property type="match status" value="1"/>
</dbReference>
<dbReference type="InterPro" id="IPR015424">
    <property type="entry name" value="PyrdxlP-dep_Trfase"/>
</dbReference>
<dbReference type="InterPro" id="IPR052357">
    <property type="entry name" value="Orn_Lys_Arg_decarboxylase-I"/>
</dbReference>
<dbReference type="InterPro" id="IPR008286">
    <property type="entry name" value="Prn/Lys/Arg_de-COase_C"/>
</dbReference>
<dbReference type="Proteomes" id="UP000426246">
    <property type="component" value="Chromosome"/>
</dbReference>
<feature type="domain" description="Orn/Lys/Arg decarboxylase C-terminal" evidence="7">
    <location>
        <begin position="419"/>
        <end position="474"/>
    </location>
</feature>
<organism evidence="8 9">
    <name type="scientific">Paenibacillus psychroresistens</name>
    <dbReference type="NCBI Taxonomy" id="1778678"/>
    <lineage>
        <taxon>Bacteria</taxon>
        <taxon>Bacillati</taxon>
        <taxon>Bacillota</taxon>
        <taxon>Bacilli</taxon>
        <taxon>Bacillales</taxon>
        <taxon>Paenibacillaceae</taxon>
        <taxon>Paenibacillus</taxon>
    </lineage>
</organism>
<comment type="cofactor">
    <cofactor evidence="1">
        <name>pyridoxal 5'-phosphate</name>
        <dbReference type="ChEBI" id="CHEBI:597326"/>
    </cofactor>
</comment>